<evidence type="ECO:0000259" key="19">
    <source>
        <dbReference type="PROSITE" id="PS50113"/>
    </source>
</evidence>
<keyword evidence="9" id="KW-0418">Kinase</keyword>
<dbReference type="SUPFAM" id="SSF55874">
    <property type="entry name" value="ATPase domain of HSP90 chaperone/DNA topoisomerase II/histidine kinase"/>
    <property type="match status" value="1"/>
</dbReference>
<dbReference type="GO" id="GO:0030295">
    <property type="term" value="F:protein kinase activator activity"/>
    <property type="evidence" value="ECO:0007669"/>
    <property type="project" value="TreeGrafter"/>
</dbReference>
<evidence type="ECO:0000256" key="11">
    <source>
        <dbReference type="ARBA" id="ARBA00022989"/>
    </source>
</evidence>
<evidence type="ECO:0000256" key="7">
    <source>
        <dbReference type="ARBA" id="ARBA00022692"/>
    </source>
</evidence>
<evidence type="ECO:0000256" key="15">
    <source>
        <dbReference type="SAM" id="MobiDB-lite"/>
    </source>
</evidence>
<dbReference type="GO" id="GO:0005886">
    <property type="term" value="C:plasma membrane"/>
    <property type="evidence" value="ECO:0007669"/>
    <property type="project" value="UniProtKB-SubCell"/>
</dbReference>
<dbReference type="InterPro" id="IPR003661">
    <property type="entry name" value="HisK_dim/P_dom"/>
</dbReference>
<dbReference type="InterPro" id="IPR003594">
    <property type="entry name" value="HATPase_dom"/>
</dbReference>
<evidence type="ECO:0000256" key="16">
    <source>
        <dbReference type="SAM" id="Phobius"/>
    </source>
</evidence>
<dbReference type="InterPro" id="IPR050351">
    <property type="entry name" value="BphY/WalK/GraS-like"/>
</dbReference>
<feature type="domain" description="PAS" evidence="18">
    <location>
        <begin position="360"/>
        <end position="402"/>
    </location>
</feature>
<keyword evidence="22" id="KW-1185">Reference proteome</keyword>
<evidence type="ECO:0000256" key="2">
    <source>
        <dbReference type="ARBA" id="ARBA00004141"/>
    </source>
</evidence>
<dbReference type="SMART" id="SM01079">
    <property type="entry name" value="CHASE"/>
    <property type="match status" value="1"/>
</dbReference>
<feature type="domain" description="PAC" evidence="19">
    <location>
        <begin position="439"/>
        <end position="491"/>
    </location>
</feature>
<feature type="region of interest" description="Disordered" evidence="15">
    <location>
        <begin position="756"/>
        <end position="783"/>
    </location>
</feature>
<dbReference type="PANTHER" id="PTHR42878:SF7">
    <property type="entry name" value="SENSOR HISTIDINE KINASE GLRK"/>
    <property type="match status" value="1"/>
</dbReference>
<keyword evidence="7 16" id="KW-0812">Transmembrane</keyword>
<dbReference type="Pfam" id="PF00512">
    <property type="entry name" value="HisKA"/>
    <property type="match status" value="1"/>
</dbReference>
<evidence type="ECO:0000256" key="8">
    <source>
        <dbReference type="ARBA" id="ARBA00022741"/>
    </source>
</evidence>
<dbReference type="InterPro" id="IPR000014">
    <property type="entry name" value="PAS"/>
</dbReference>
<dbReference type="GO" id="GO:0000156">
    <property type="term" value="F:phosphorelay response regulator activity"/>
    <property type="evidence" value="ECO:0007669"/>
    <property type="project" value="TreeGrafter"/>
</dbReference>
<evidence type="ECO:0000259" key="18">
    <source>
        <dbReference type="PROSITE" id="PS50112"/>
    </source>
</evidence>
<evidence type="ECO:0000256" key="1">
    <source>
        <dbReference type="ARBA" id="ARBA00000085"/>
    </source>
</evidence>
<dbReference type="PRINTS" id="PR00344">
    <property type="entry name" value="BCTRLSENSOR"/>
</dbReference>
<dbReference type="InterPro" id="IPR036097">
    <property type="entry name" value="HisK_dim/P_sf"/>
</dbReference>
<dbReference type="InterPro" id="IPR006189">
    <property type="entry name" value="CHASE_dom"/>
</dbReference>
<dbReference type="AlphaFoldDB" id="A0A561W9T6"/>
<dbReference type="SUPFAM" id="SSF47384">
    <property type="entry name" value="Homodimeric domain of signal transducing histidine kinase"/>
    <property type="match status" value="1"/>
</dbReference>
<gene>
    <name evidence="21" type="ORF">FHX34_103154</name>
</gene>
<keyword evidence="10" id="KW-0067">ATP-binding</keyword>
<dbReference type="GO" id="GO:0007234">
    <property type="term" value="P:osmosensory signaling via phosphorelay pathway"/>
    <property type="evidence" value="ECO:0007669"/>
    <property type="project" value="TreeGrafter"/>
</dbReference>
<dbReference type="Gene3D" id="1.10.287.130">
    <property type="match status" value="1"/>
</dbReference>
<dbReference type="EMBL" id="VIWY01000003">
    <property type="protein sequence ID" value="TWG20625.1"/>
    <property type="molecule type" value="Genomic_DNA"/>
</dbReference>
<evidence type="ECO:0000256" key="12">
    <source>
        <dbReference type="ARBA" id="ARBA00023012"/>
    </source>
</evidence>
<dbReference type="Gene3D" id="3.30.450.20">
    <property type="entry name" value="PAS domain"/>
    <property type="match status" value="1"/>
</dbReference>
<dbReference type="CDD" id="cd00082">
    <property type="entry name" value="HisKA"/>
    <property type="match status" value="1"/>
</dbReference>
<keyword evidence="11 16" id="KW-1133">Transmembrane helix</keyword>
<evidence type="ECO:0000256" key="3">
    <source>
        <dbReference type="ARBA" id="ARBA00004236"/>
    </source>
</evidence>
<proteinExistence type="predicted"/>
<dbReference type="Pfam" id="PF03924">
    <property type="entry name" value="CHASE"/>
    <property type="match status" value="1"/>
</dbReference>
<dbReference type="OrthoDB" id="5241402at2"/>
<evidence type="ECO:0000259" key="20">
    <source>
        <dbReference type="PROSITE" id="PS50839"/>
    </source>
</evidence>
<organism evidence="21 22">
    <name type="scientific">Actinoplanes teichomyceticus</name>
    <dbReference type="NCBI Taxonomy" id="1867"/>
    <lineage>
        <taxon>Bacteria</taxon>
        <taxon>Bacillati</taxon>
        <taxon>Actinomycetota</taxon>
        <taxon>Actinomycetes</taxon>
        <taxon>Micromonosporales</taxon>
        <taxon>Micromonosporaceae</taxon>
        <taxon>Actinoplanes</taxon>
    </lineage>
</organism>
<dbReference type="SMART" id="SM00387">
    <property type="entry name" value="HATPase_c"/>
    <property type="match status" value="1"/>
</dbReference>
<name>A0A561W9T6_ACTTI</name>
<dbReference type="InterPro" id="IPR035965">
    <property type="entry name" value="PAS-like_dom_sf"/>
</dbReference>
<evidence type="ECO:0000256" key="10">
    <source>
        <dbReference type="ARBA" id="ARBA00022840"/>
    </source>
</evidence>
<dbReference type="InterPro" id="IPR004358">
    <property type="entry name" value="Sig_transdc_His_kin-like_C"/>
</dbReference>
<protein>
    <recommendedName>
        <fullName evidence="14">Sensor-like histidine kinase SenX3</fullName>
        <ecNumber evidence="4">2.7.13.3</ecNumber>
    </recommendedName>
</protein>
<feature type="domain" description="Histidine kinase" evidence="17">
    <location>
        <begin position="495"/>
        <end position="710"/>
    </location>
</feature>
<dbReference type="SUPFAM" id="SSF55785">
    <property type="entry name" value="PYP-like sensor domain (PAS domain)"/>
    <property type="match status" value="1"/>
</dbReference>
<dbReference type="Proteomes" id="UP000320239">
    <property type="component" value="Unassembled WGS sequence"/>
</dbReference>
<dbReference type="EC" id="2.7.13.3" evidence="4"/>
<comment type="caution">
    <text evidence="21">The sequence shown here is derived from an EMBL/GenBank/DDBJ whole genome shotgun (WGS) entry which is preliminary data.</text>
</comment>
<dbReference type="Pfam" id="PF13188">
    <property type="entry name" value="PAS_8"/>
    <property type="match status" value="1"/>
</dbReference>
<keyword evidence="13 16" id="KW-0472">Membrane</keyword>
<feature type="transmembrane region" description="Helical" evidence="16">
    <location>
        <begin position="312"/>
        <end position="333"/>
    </location>
</feature>
<evidence type="ECO:0000256" key="6">
    <source>
        <dbReference type="ARBA" id="ARBA00022679"/>
    </source>
</evidence>
<keyword evidence="12" id="KW-0902">Two-component regulatory system</keyword>
<evidence type="ECO:0000256" key="9">
    <source>
        <dbReference type="ARBA" id="ARBA00022777"/>
    </source>
</evidence>
<evidence type="ECO:0000313" key="22">
    <source>
        <dbReference type="Proteomes" id="UP000320239"/>
    </source>
</evidence>
<dbReference type="PROSITE" id="PS50113">
    <property type="entry name" value="PAC"/>
    <property type="match status" value="1"/>
</dbReference>
<feature type="transmembrane region" description="Helical" evidence="16">
    <location>
        <begin position="20"/>
        <end position="39"/>
    </location>
</feature>
<reference evidence="21 22" key="1">
    <citation type="submission" date="2019-06" db="EMBL/GenBank/DDBJ databases">
        <title>Sequencing the genomes of 1000 actinobacteria strains.</title>
        <authorList>
            <person name="Klenk H.-P."/>
        </authorList>
    </citation>
    <scope>NUCLEOTIDE SEQUENCE [LARGE SCALE GENOMIC DNA]</scope>
    <source>
        <strain evidence="21 22">DSM 43866</strain>
    </source>
</reference>
<evidence type="ECO:0000256" key="5">
    <source>
        <dbReference type="ARBA" id="ARBA00022553"/>
    </source>
</evidence>
<dbReference type="PROSITE" id="PS50109">
    <property type="entry name" value="HIS_KIN"/>
    <property type="match status" value="1"/>
</dbReference>
<keyword evidence="8" id="KW-0547">Nucleotide-binding</keyword>
<feature type="domain" description="CHASE" evidence="20">
    <location>
        <begin position="166"/>
        <end position="248"/>
    </location>
</feature>
<dbReference type="Gene3D" id="3.30.450.350">
    <property type="entry name" value="CHASE domain"/>
    <property type="match status" value="1"/>
</dbReference>
<dbReference type="InterPro" id="IPR042240">
    <property type="entry name" value="CHASE_sf"/>
</dbReference>
<keyword evidence="5" id="KW-0597">Phosphoprotein</keyword>
<accession>A0A561W9T6</accession>
<dbReference type="Gene3D" id="3.30.565.10">
    <property type="entry name" value="Histidine kinase-like ATPase, C-terminal domain"/>
    <property type="match status" value="1"/>
</dbReference>
<dbReference type="PROSITE" id="PS50839">
    <property type="entry name" value="CHASE"/>
    <property type="match status" value="1"/>
</dbReference>
<dbReference type="InterPro" id="IPR036890">
    <property type="entry name" value="HATPase_C_sf"/>
</dbReference>
<comment type="subcellular location">
    <subcellularLocation>
        <location evidence="3">Cell membrane</location>
    </subcellularLocation>
    <subcellularLocation>
        <location evidence="2">Membrane</location>
        <topology evidence="2">Multi-pass membrane protein</topology>
    </subcellularLocation>
</comment>
<dbReference type="Pfam" id="PF02518">
    <property type="entry name" value="HATPase_c"/>
    <property type="match status" value="1"/>
</dbReference>
<dbReference type="PANTHER" id="PTHR42878">
    <property type="entry name" value="TWO-COMPONENT HISTIDINE KINASE"/>
    <property type="match status" value="1"/>
</dbReference>
<feature type="compositionally biased region" description="Low complexity" evidence="15">
    <location>
        <begin position="758"/>
        <end position="770"/>
    </location>
</feature>
<dbReference type="GO" id="GO:0000155">
    <property type="term" value="F:phosphorelay sensor kinase activity"/>
    <property type="evidence" value="ECO:0007669"/>
    <property type="project" value="InterPro"/>
</dbReference>
<evidence type="ECO:0000256" key="4">
    <source>
        <dbReference type="ARBA" id="ARBA00012438"/>
    </source>
</evidence>
<evidence type="ECO:0000256" key="13">
    <source>
        <dbReference type="ARBA" id="ARBA00023136"/>
    </source>
</evidence>
<evidence type="ECO:0000259" key="17">
    <source>
        <dbReference type="PROSITE" id="PS50109"/>
    </source>
</evidence>
<evidence type="ECO:0000313" key="21">
    <source>
        <dbReference type="EMBL" id="TWG20625.1"/>
    </source>
</evidence>
<evidence type="ECO:0000256" key="14">
    <source>
        <dbReference type="ARBA" id="ARBA00039401"/>
    </source>
</evidence>
<comment type="catalytic activity">
    <reaction evidence="1">
        <text>ATP + protein L-histidine = ADP + protein N-phospho-L-histidine.</text>
        <dbReference type="EC" id="2.7.13.3"/>
    </reaction>
</comment>
<dbReference type="PROSITE" id="PS50112">
    <property type="entry name" value="PAS"/>
    <property type="match status" value="1"/>
</dbReference>
<dbReference type="GO" id="GO:0005524">
    <property type="term" value="F:ATP binding"/>
    <property type="evidence" value="ECO:0007669"/>
    <property type="project" value="UniProtKB-KW"/>
</dbReference>
<dbReference type="SMART" id="SM00388">
    <property type="entry name" value="HisKA"/>
    <property type="match status" value="1"/>
</dbReference>
<sequence length="783" mass="83037">MVNGRQNPGPDRWRYLGPAPAAAVALVGVLATLLIVAALRAAERHSAERVMDQRAQMALAAVRTETDRYRALLETMAAGLATEDALTWADFDQASAPLTTSGLIGAPVVSYVAPVATDAVPAAQARWRAAGADGLTLRPQPGLDEHYFPIFIRALSEDDALAGSAGTDLGVVPEPAAALRTARQTTHGVVSDTYVLIRDRDVPADRQQQAFLLAAPIWTRANAPVFRGWVVLVLRGGDFLTGVLSTVSQGHLDAGLVAINGDGSRAEVARLHVPGEPDLVRHERVPVADHVWELDLRADSDRLPGAGGHLPVTVLVGGLILTGLLAWLVHVLAAGRTRARQQVAEATAELRAAEAESRRQAGLLGAIMNTIGDGVSVVDGAGRLVLENPAARTLTGVTESSIRPEDWQRHYGAYRADGVTPLPLEEMPLLRALHGEPIDGAEVVIRNAGRPDGALISIDARPLDPSAGLRGAVAVLRDITELRRYEKDLSIFAGVVAHDLKAPLAIVRGHCELALDDPGDEDGVGVSLRRIVQAVDRMDTLIETLLAYSTARDAPLRIGVVDLAPLVEEVLQERAASLRGDGSAPRWRVGPLPAVRADPAMLRHVLDNLIGNAFKYVRRGEAPWAEVTAGPAAPGWVRIEVADAGIGIPDPDKPRVFESFHRAEGSAGYAGTGLGLAICRRIVERHGGEIGVEDNPGGGARFHFTLPAATVTEETDMNNIPAEPAEQDDAQVRAALDRALAERAAILDSRLPGLSALPAAEPSAHDPAAARLRAPVPDHQHRD</sequence>
<dbReference type="InterPro" id="IPR000700">
    <property type="entry name" value="PAS-assoc_C"/>
</dbReference>
<dbReference type="InterPro" id="IPR005467">
    <property type="entry name" value="His_kinase_dom"/>
</dbReference>
<keyword evidence="6" id="KW-0808">Transferase</keyword>